<dbReference type="SUPFAM" id="SSF111331">
    <property type="entry name" value="NAD kinase/diacylglycerol kinase-like"/>
    <property type="match status" value="2"/>
</dbReference>
<dbReference type="GO" id="GO:0019674">
    <property type="term" value="P:NAD+ metabolic process"/>
    <property type="evidence" value="ECO:0007669"/>
    <property type="project" value="InterPro"/>
</dbReference>
<feature type="compositionally biased region" description="Basic and acidic residues" evidence="8">
    <location>
        <begin position="489"/>
        <end position="509"/>
    </location>
</feature>
<feature type="compositionally biased region" description="Acidic residues" evidence="8">
    <location>
        <begin position="739"/>
        <end position="757"/>
    </location>
</feature>
<evidence type="ECO:0000256" key="2">
    <source>
        <dbReference type="ARBA" id="ARBA00022679"/>
    </source>
</evidence>
<feature type="compositionally biased region" description="Low complexity" evidence="8">
    <location>
        <begin position="415"/>
        <end position="427"/>
    </location>
</feature>
<comment type="caution">
    <text evidence="9">The sequence shown here is derived from an EMBL/GenBank/DDBJ whole genome shotgun (WGS) entry which is preliminary data.</text>
</comment>
<keyword evidence="6" id="KW-0521">NADP</keyword>
<evidence type="ECO:0000256" key="3">
    <source>
        <dbReference type="ARBA" id="ARBA00022741"/>
    </source>
</evidence>
<keyword evidence="2" id="KW-0808">Transferase</keyword>
<feature type="compositionally biased region" description="Low complexity" evidence="8">
    <location>
        <begin position="62"/>
        <end position="72"/>
    </location>
</feature>
<keyword evidence="4" id="KW-0418">Kinase</keyword>
<keyword evidence="5" id="KW-0067">ATP-binding</keyword>
<feature type="region of interest" description="Disordered" evidence="8">
    <location>
        <begin position="717"/>
        <end position="757"/>
    </location>
</feature>
<dbReference type="InterPro" id="IPR016064">
    <property type="entry name" value="NAD/diacylglycerol_kinase_sf"/>
</dbReference>
<keyword evidence="7" id="KW-0520">NAD</keyword>
<gene>
    <name evidence="9" type="ORF">GGH94_000096</name>
</gene>
<name>A0A9W8IV96_9FUNG</name>
<dbReference type="HAMAP" id="MF_00361">
    <property type="entry name" value="NAD_kinase"/>
    <property type="match status" value="1"/>
</dbReference>
<dbReference type="Proteomes" id="UP001140074">
    <property type="component" value="Unassembled WGS sequence"/>
</dbReference>
<dbReference type="PANTHER" id="PTHR20275:SF0">
    <property type="entry name" value="NAD KINASE"/>
    <property type="match status" value="1"/>
</dbReference>
<feature type="region of interest" description="Disordered" evidence="8">
    <location>
        <begin position="49"/>
        <end position="74"/>
    </location>
</feature>
<protein>
    <recommendedName>
        <fullName evidence="11">ATP-NAD kinase</fullName>
    </recommendedName>
</protein>
<dbReference type="AlphaFoldDB" id="A0A9W8IV96"/>
<evidence type="ECO:0000256" key="7">
    <source>
        <dbReference type="ARBA" id="ARBA00023027"/>
    </source>
</evidence>
<dbReference type="FunFam" id="2.60.200.30:FF:000009">
    <property type="entry name" value="Poly(P)/ATP NAD kinase"/>
    <property type="match status" value="1"/>
</dbReference>
<dbReference type="GO" id="GO:0005524">
    <property type="term" value="F:ATP binding"/>
    <property type="evidence" value="ECO:0007669"/>
    <property type="project" value="UniProtKB-KW"/>
</dbReference>
<feature type="region of interest" description="Disordered" evidence="8">
    <location>
        <begin position="379"/>
        <end position="542"/>
    </location>
</feature>
<feature type="compositionally biased region" description="Low complexity" evidence="8">
    <location>
        <begin position="467"/>
        <end position="478"/>
    </location>
</feature>
<dbReference type="InterPro" id="IPR017437">
    <property type="entry name" value="ATP-NAD_kinase_PpnK-typ_C"/>
</dbReference>
<accession>A0A9W8IV96</accession>
<dbReference type="Gene3D" id="2.60.200.30">
    <property type="entry name" value="Probable inorganic polyphosphate/atp-NAD kinase, domain 2"/>
    <property type="match status" value="1"/>
</dbReference>
<dbReference type="GO" id="GO:0006741">
    <property type="term" value="P:NADP+ biosynthetic process"/>
    <property type="evidence" value="ECO:0007669"/>
    <property type="project" value="InterPro"/>
</dbReference>
<dbReference type="GO" id="GO:0003951">
    <property type="term" value="F:NAD+ kinase activity"/>
    <property type="evidence" value="ECO:0007669"/>
    <property type="project" value="InterPro"/>
</dbReference>
<dbReference type="PANTHER" id="PTHR20275">
    <property type="entry name" value="NAD KINASE"/>
    <property type="match status" value="1"/>
</dbReference>
<sequence>MASPAEQSVATDEYGDDFIKETDDIQRNRQMGVGACALHPCLTRQTTTILDDDGDGDGAGGAEEATIAPAADAGERDLAGLLEQHSLLREDKEPKGPKAHPHPHPHSHSHSAARKAGAKVSALSDSYALSVSTASVSAGQARLTQKRRELAMMAGLRHSGGADTPTVDLVQTAVSVREVSKLIGRTVVQVSNVRRIMIVTKPNDTGLVRLTRDLAVWLVEHPADAGAQPMVVYVEDAVAHHANFNLARVRAKCAAAQAGLQQWTPALCARSPELFDFVVTLGGDGTVLYTSWLFQKTVPPIIPFHLGSLGFLTVFDHRHARRVLDSAIRAGVRINLRMRFTCTVYRLADAVDPQHANVLVDAADCNRVIDHALATNGLQSCDERPPKHKPAPRSFSGSARRVAHAISAHVRRRSSATAPGSAGSSGAEGDGDQQAQSSRSSLRHSMRHHTQPAPTPTPMRKHHSHSAPRGAPAARPLGSSGGDNADADADNHDHDHDYDPDHDHDHDPDADADADADPDHGEDAPPPVAPRSSALNESEWDDVPRAYQQRVRKVWKRDSTFQVMNEVVVDRGPSPYLSQIELYGDGNHLTTVEADGLCLATPTGSTAYSLAAGGSLVHPEIPAILVTPICAHTLSFRPMLLPDSMVVRVVLPPDSRNTAWASFDGRHRIELRRGDHIQITASKYPLPTVCASQSQTQDWMSSLSRCLNWNERKRQKKFGDITAADPAPHTGGGGGASDDGGDEEDDDNDDTVDVLSF</sequence>
<dbReference type="InterPro" id="IPR002504">
    <property type="entry name" value="NADK"/>
</dbReference>
<dbReference type="Pfam" id="PF01513">
    <property type="entry name" value="NAD_kinase"/>
    <property type="match status" value="1"/>
</dbReference>
<comment type="similarity">
    <text evidence="1">Belongs to the NAD kinase family.</text>
</comment>
<evidence type="ECO:0000256" key="5">
    <source>
        <dbReference type="ARBA" id="ARBA00022840"/>
    </source>
</evidence>
<evidence type="ECO:0000256" key="8">
    <source>
        <dbReference type="SAM" id="MobiDB-lite"/>
    </source>
</evidence>
<feature type="compositionally biased region" description="Polar residues" evidence="8">
    <location>
        <begin position="1"/>
        <end position="10"/>
    </location>
</feature>
<feature type="compositionally biased region" description="Basic residues" evidence="8">
    <location>
        <begin position="441"/>
        <end position="450"/>
    </location>
</feature>
<feature type="region of interest" description="Disordered" evidence="8">
    <location>
        <begin position="1"/>
        <end position="25"/>
    </location>
</feature>
<dbReference type="Pfam" id="PF20143">
    <property type="entry name" value="NAD_kinase_C"/>
    <property type="match status" value="1"/>
</dbReference>
<organism evidence="9 10">
    <name type="scientific">Coemansia aciculifera</name>
    <dbReference type="NCBI Taxonomy" id="417176"/>
    <lineage>
        <taxon>Eukaryota</taxon>
        <taxon>Fungi</taxon>
        <taxon>Fungi incertae sedis</taxon>
        <taxon>Zoopagomycota</taxon>
        <taxon>Kickxellomycotina</taxon>
        <taxon>Kickxellomycetes</taxon>
        <taxon>Kickxellales</taxon>
        <taxon>Kickxellaceae</taxon>
        <taxon>Coemansia</taxon>
    </lineage>
</organism>
<evidence type="ECO:0000313" key="9">
    <source>
        <dbReference type="EMBL" id="KAJ2868564.1"/>
    </source>
</evidence>
<keyword evidence="10" id="KW-1185">Reference proteome</keyword>
<keyword evidence="3" id="KW-0547">Nucleotide-binding</keyword>
<proteinExistence type="inferred from homology"/>
<dbReference type="InterPro" id="IPR017438">
    <property type="entry name" value="ATP-NAD_kinase_N"/>
</dbReference>
<dbReference type="EMBL" id="JANBUY010000002">
    <property type="protein sequence ID" value="KAJ2868564.1"/>
    <property type="molecule type" value="Genomic_DNA"/>
</dbReference>
<evidence type="ECO:0000256" key="4">
    <source>
        <dbReference type="ARBA" id="ARBA00022777"/>
    </source>
</evidence>
<evidence type="ECO:0000256" key="1">
    <source>
        <dbReference type="ARBA" id="ARBA00010995"/>
    </source>
</evidence>
<reference evidence="9" key="1">
    <citation type="submission" date="2022-07" db="EMBL/GenBank/DDBJ databases">
        <title>Phylogenomic reconstructions and comparative analyses of Kickxellomycotina fungi.</title>
        <authorList>
            <person name="Reynolds N.K."/>
            <person name="Stajich J.E."/>
            <person name="Barry K."/>
            <person name="Grigoriev I.V."/>
            <person name="Crous P."/>
            <person name="Smith M.E."/>
        </authorList>
    </citation>
    <scope>NUCLEOTIDE SEQUENCE</scope>
    <source>
        <strain evidence="9">RSA 476</strain>
    </source>
</reference>
<evidence type="ECO:0000256" key="6">
    <source>
        <dbReference type="ARBA" id="ARBA00022857"/>
    </source>
</evidence>
<feature type="region of interest" description="Disordered" evidence="8">
    <location>
        <begin position="92"/>
        <end position="117"/>
    </location>
</feature>
<evidence type="ECO:0008006" key="11">
    <source>
        <dbReference type="Google" id="ProtNLM"/>
    </source>
</evidence>
<dbReference type="Gene3D" id="3.40.50.10330">
    <property type="entry name" value="Probable inorganic polyphosphate/atp-NAD kinase, domain 1"/>
    <property type="match status" value="1"/>
</dbReference>
<evidence type="ECO:0000313" key="10">
    <source>
        <dbReference type="Proteomes" id="UP001140074"/>
    </source>
</evidence>
<feature type="compositionally biased region" description="Basic residues" evidence="8">
    <location>
        <begin position="97"/>
        <end position="117"/>
    </location>
</feature>